<keyword evidence="2" id="KW-1185">Reference proteome</keyword>
<reference evidence="1 2" key="1">
    <citation type="journal article" date="2019" name="Commun. Biol.">
        <title>The bagworm genome reveals a unique fibroin gene that provides high tensile strength.</title>
        <authorList>
            <person name="Kono N."/>
            <person name="Nakamura H."/>
            <person name="Ohtoshi R."/>
            <person name="Tomita M."/>
            <person name="Numata K."/>
            <person name="Arakawa K."/>
        </authorList>
    </citation>
    <scope>NUCLEOTIDE SEQUENCE [LARGE SCALE GENOMIC DNA]</scope>
</reference>
<dbReference type="AlphaFoldDB" id="A0A4C1VJZ7"/>
<evidence type="ECO:0000313" key="1">
    <source>
        <dbReference type="EMBL" id="GBP38880.1"/>
    </source>
</evidence>
<dbReference type="EMBL" id="BGZK01000355">
    <property type="protein sequence ID" value="GBP38880.1"/>
    <property type="molecule type" value="Genomic_DNA"/>
</dbReference>
<sequence>MVARLKASPSDENLHYARIISTGLNLAAFCVAITTTESRRKVCGMRGQDNRLPPPPVARHFQTANELVNHQRVGGHRRTWRFAPQRTHQHIAETLDWNRISNVEVIDG</sequence>
<protein>
    <submittedName>
        <fullName evidence="1">Uncharacterized protein</fullName>
    </submittedName>
</protein>
<evidence type="ECO:0000313" key="2">
    <source>
        <dbReference type="Proteomes" id="UP000299102"/>
    </source>
</evidence>
<accession>A0A4C1VJZ7</accession>
<proteinExistence type="predicted"/>
<name>A0A4C1VJZ7_EUMVA</name>
<organism evidence="1 2">
    <name type="scientific">Eumeta variegata</name>
    <name type="common">Bagworm moth</name>
    <name type="synonym">Eumeta japonica</name>
    <dbReference type="NCBI Taxonomy" id="151549"/>
    <lineage>
        <taxon>Eukaryota</taxon>
        <taxon>Metazoa</taxon>
        <taxon>Ecdysozoa</taxon>
        <taxon>Arthropoda</taxon>
        <taxon>Hexapoda</taxon>
        <taxon>Insecta</taxon>
        <taxon>Pterygota</taxon>
        <taxon>Neoptera</taxon>
        <taxon>Endopterygota</taxon>
        <taxon>Lepidoptera</taxon>
        <taxon>Glossata</taxon>
        <taxon>Ditrysia</taxon>
        <taxon>Tineoidea</taxon>
        <taxon>Psychidae</taxon>
        <taxon>Oiketicinae</taxon>
        <taxon>Eumeta</taxon>
    </lineage>
</organism>
<comment type="caution">
    <text evidence="1">The sequence shown here is derived from an EMBL/GenBank/DDBJ whole genome shotgun (WGS) entry which is preliminary data.</text>
</comment>
<gene>
    <name evidence="1" type="ORF">EVAR_32396_1</name>
</gene>
<dbReference type="Proteomes" id="UP000299102">
    <property type="component" value="Unassembled WGS sequence"/>
</dbReference>